<proteinExistence type="predicted"/>
<evidence type="ECO:0000313" key="1">
    <source>
        <dbReference type="Proteomes" id="UP000887579"/>
    </source>
</evidence>
<dbReference type="Proteomes" id="UP000887579">
    <property type="component" value="Unplaced"/>
</dbReference>
<reference evidence="2" key="1">
    <citation type="submission" date="2022-11" db="UniProtKB">
        <authorList>
            <consortium name="WormBaseParasite"/>
        </authorList>
    </citation>
    <scope>IDENTIFICATION</scope>
</reference>
<protein>
    <submittedName>
        <fullName evidence="2">Uncharacterized protein</fullName>
    </submittedName>
</protein>
<accession>A0AC34FQ25</accession>
<name>A0AC34FQ25_9BILA</name>
<organism evidence="1 2">
    <name type="scientific">Panagrolaimus sp. ES5</name>
    <dbReference type="NCBI Taxonomy" id="591445"/>
    <lineage>
        <taxon>Eukaryota</taxon>
        <taxon>Metazoa</taxon>
        <taxon>Ecdysozoa</taxon>
        <taxon>Nematoda</taxon>
        <taxon>Chromadorea</taxon>
        <taxon>Rhabditida</taxon>
        <taxon>Tylenchina</taxon>
        <taxon>Panagrolaimomorpha</taxon>
        <taxon>Panagrolaimoidea</taxon>
        <taxon>Panagrolaimidae</taxon>
        <taxon>Panagrolaimus</taxon>
    </lineage>
</organism>
<dbReference type="WBParaSite" id="ES5_v2.g19204.t1">
    <property type="protein sequence ID" value="ES5_v2.g19204.t1"/>
    <property type="gene ID" value="ES5_v2.g19204"/>
</dbReference>
<evidence type="ECO:0000313" key="2">
    <source>
        <dbReference type="WBParaSite" id="ES5_v2.g19204.t1"/>
    </source>
</evidence>
<sequence>MSTTASYLLSSTGIRFKQNGRYEIRWIQNVKPARGGLNPKIIKERAEEVFQLIPQNQIKNLVIVNGNLSDFEMIQACVEVAEKYTNNILVIPPLLARITYALDNIAKMHDPPPEEVILIVTVTHAFVDFVILQRDQNFELNIVHREIYKNTNASMTEFSRFYEHYCPDATVVLVHKDFFQIFDGIQREFEPRNLFMRHYNRWDHLLVFGAFAWASDDAADFDYRYRIPNFTMGIETIIPGRGTGCNFVIHPERTRIPCKIYGFEGRPQPLTLCYFPEYYLFFDKLTLERKDASKKCVWITGSANQVIGYFDKRGVPYITATKDRQEEIKKEPTKMIEIKQSPERPINFPSASTSVASESMPSQIKFIFEDEFCAVEIYQNNLTQKVKNSAGNEWTPIYLSMAEGAPVLGEKAKSDYQKSPECVIYDVLKIIGKPFDEITVDPKWGFKLVEDDDEIVYFEIETPSGGARFTQELVVSAFLKSMKLQAESNMGTQINEICLSTNFKLIKSQKALFEKAAAKNSLRILTKDARGFKLIGLPSGPPAKGWLTPAKLKQRAELVFQLVPERMKNLVIVNSALSDFEMIQACVKVAEKYADNIMVIPPLLALLTYAVEDLAEFHNPPKNEVILVVTVTCKFVDIAILRRDKNFQLYVSNIEHFKQDQCEEMFLQFYEDFRPNATVFLVQDMLFPQVDEIRHRYNPIHCFIKKFKKWDYVLLFGGLLRSMDDEDGFDTRYHIENFSNGYEASIQNPRTRNLERHILLPEQTPLPCNIYGFDGIPQSIKIHYFADYYQVNDELVLRKREATKYRVYASGSSRNVIGCVDERGVPYAPVPKNTVDARQAEPNKVVERTIPEPIRDDRINSVLIIDLSTGNMLDFNPRTGSKALEENAFDRNLPSSSSSNPYQALYNVLQDKSFDALHIITAHEILNEGKDLFHSICNNVSYTSHIKAQLSFCFKKLKNEENLEKFAVIYASQNHLMDLLLFEYRSQQYYFIQRVQDLTVEDVEMKIKSEYVKDIFMFRPRGVQLLLDIPDEDITVNVFEIRDYKNMALNGIVDMDENLKDLANTKDLKALFDVQGSFGRTTRSASDAGIFSQSSSPSVDHSLKKSVPLPPEIMFLFRDNAFAVEIFRDGFAEILTGGTGIEWTPLYLSMANGAPVLGEKAKSDYRKSPKCVIYDVLKIIGKPLDEISVDLKWGFKMVKDDDEILYFEIETPSGGARFTQELVVSAFLK</sequence>